<gene>
    <name evidence="1" type="ORF">RWD45_11055</name>
</gene>
<proteinExistence type="predicted"/>
<sequence length="82" mass="9593">MKIFLFELKKIAWTKKFLVVLIALVCSVAFLFIRNILFADYAQEQKNAEIALFIETSKSKDNTYTNEIERLGSDEELEEKKN</sequence>
<evidence type="ECO:0000313" key="2">
    <source>
        <dbReference type="Proteomes" id="UP001275315"/>
    </source>
</evidence>
<name>A0ABU5CRX5_9BACI</name>
<comment type="caution">
    <text evidence="1">The sequence shown here is derived from an EMBL/GenBank/DDBJ whole genome shotgun (WGS) entry which is preliminary data.</text>
</comment>
<reference evidence="1 2" key="1">
    <citation type="submission" date="2023-10" db="EMBL/GenBank/DDBJ databases">
        <title>Virgibacillus soli CC-YMP-6 genome.</title>
        <authorList>
            <person name="Miliotis G."/>
            <person name="Sengupta P."/>
            <person name="Hameed A."/>
            <person name="Chuvochina M."/>
            <person name="Mcdonagh F."/>
            <person name="Simpson A.C."/>
            <person name="Singh N.K."/>
            <person name="Rekha P.D."/>
            <person name="Raman K."/>
            <person name="Hugenholtz P."/>
            <person name="Venkateswaran K."/>
        </authorList>
    </citation>
    <scope>NUCLEOTIDE SEQUENCE [LARGE SCALE GENOMIC DNA]</scope>
    <source>
        <strain evidence="1 2">CC-YMP-6</strain>
    </source>
</reference>
<evidence type="ECO:0008006" key="3">
    <source>
        <dbReference type="Google" id="ProtNLM"/>
    </source>
</evidence>
<organism evidence="1 2">
    <name type="scientific">Paracerasibacillus soli</name>
    <dbReference type="NCBI Taxonomy" id="480284"/>
    <lineage>
        <taxon>Bacteria</taxon>
        <taxon>Bacillati</taxon>
        <taxon>Bacillota</taxon>
        <taxon>Bacilli</taxon>
        <taxon>Bacillales</taxon>
        <taxon>Bacillaceae</taxon>
        <taxon>Paracerasibacillus</taxon>
    </lineage>
</organism>
<keyword evidence="2" id="KW-1185">Reference proteome</keyword>
<accession>A0ABU5CRX5</accession>
<evidence type="ECO:0000313" key="1">
    <source>
        <dbReference type="EMBL" id="MDY0408995.1"/>
    </source>
</evidence>
<dbReference type="Proteomes" id="UP001275315">
    <property type="component" value="Unassembled WGS sequence"/>
</dbReference>
<dbReference type="EMBL" id="JAWDIQ010000001">
    <property type="protein sequence ID" value="MDY0408995.1"/>
    <property type="molecule type" value="Genomic_DNA"/>
</dbReference>
<protein>
    <recommendedName>
        <fullName evidence="3">ABC transporter permease</fullName>
    </recommendedName>
</protein>
<dbReference type="RefSeq" id="WP_320379693.1">
    <property type="nucleotide sequence ID" value="NZ_JAWDIQ010000001.1"/>
</dbReference>